<reference evidence="2" key="3">
    <citation type="submission" date="2020-12" db="UniProtKB">
        <authorList>
            <consortium name="EnsemblPlants"/>
        </authorList>
    </citation>
    <scope>IDENTIFICATION</scope>
</reference>
<name>A0A2K1KQQ1_PHYPA</name>
<dbReference type="PaxDb" id="3218-PP1S289_57V6.1"/>
<dbReference type="SUPFAM" id="SSF111331">
    <property type="entry name" value="NAD kinase/diacylglycerol kinase-like"/>
    <property type="match status" value="1"/>
</dbReference>
<dbReference type="Proteomes" id="UP000006727">
    <property type="component" value="Chromosome 4"/>
</dbReference>
<organism evidence="1">
    <name type="scientific">Physcomitrium patens</name>
    <name type="common">Spreading-leaved earth moss</name>
    <name type="synonym">Physcomitrella patens</name>
    <dbReference type="NCBI Taxonomy" id="3218"/>
    <lineage>
        <taxon>Eukaryota</taxon>
        <taxon>Viridiplantae</taxon>
        <taxon>Streptophyta</taxon>
        <taxon>Embryophyta</taxon>
        <taxon>Bryophyta</taxon>
        <taxon>Bryophytina</taxon>
        <taxon>Bryopsida</taxon>
        <taxon>Funariidae</taxon>
        <taxon>Funariales</taxon>
        <taxon>Funariaceae</taxon>
        <taxon>Physcomitrium</taxon>
    </lineage>
</organism>
<evidence type="ECO:0000313" key="1">
    <source>
        <dbReference type="EMBL" id="PNR56114.1"/>
    </source>
</evidence>
<dbReference type="EnsemblPlants" id="Pp3c4_31990V3.1">
    <property type="protein sequence ID" value="PAC:32920975.CDS.1"/>
    <property type="gene ID" value="Pp3c4_31990"/>
</dbReference>
<dbReference type="EMBL" id="ABEU02000004">
    <property type="protein sequence ID" value="PNR56114.1"/>
    <property type="molecule type" value="Genomic_DNA"/>
</dbReference>
<sequence length="79" mass="8424">MSVLKVRCSLLTSKAQVKSLFQQVGGGDGTARWLVGVFGNLKLENPSVVTLITLGAGNDEPFSLDSNLIQLELLDHAVL</sequence>
<reference evidence="1 3" key="2">
    <citation type="journal article" date="2018" name="Plant J.">
        <title>The Physcomitrella patens chromosome-scale assembly reveals moss genome structure and evolution.</title>
        <authorList>
            <person name="Lang D."/>
            <person name="Ullrich K.K."/>
            <person name="Murat F."/>
            <person name="Fuchs J."/>
            <person name="Jenkins J."/>
            <person name="Haas F.B."/>
            <person name="Piednoel M."/>
            <person name="Gundlach H."/>
            <person name="Van Bel M."/>
            <person name="Meyberg R."/>
            <person name="Vives C."/>
            <person name="Morata J."/>
            <person name="Symeonidi A."/>
            <person name="Hiss M."/>
            <person name="Muchero W."/>
            <person name="Kamisugi Y."/>
            <person name="Saleh O."/>
            <person name="Blanc G."/>
            <person name="Decker E.L."/>
            <person name="van Gessel N."/>
            <person name="Grimwood J."/>
            <person name="Hayes R.D."/>
            <person name="Graham S.W."/>
            <person name="Gunter L.E."/>
            <person name="McDaniel S.F."/>
            <person name="Hoernstein S.N.W."/>
            <person name="Larsson A."/>
            <person name="Li F.W."/>
            <person name="Perroud P.F."/>
            <person name="Phillips J."/>
            <person name="Ranjan P."/>
            <person name="Rokshar D.S."/>
            <person name="Rothfels C.J."/>
            <person name="Schneider L."/>
            <person name="Shu S."/>
            <person name="Stevenson D.W."/>
            <person name="Thummler F."/>
            <person name="Tillich M."/>
            <person name="Villarreal Aguilar J.C."/>
            <person name="Widiez T."/>
            <person name="Wong G.K."/>
            <person name="Wymore A."/>
            <person name="Zhang Y."/>
            <person name="Zimmer A.D."/>
            <person name="Quatrano R.S."/>
            <person name="Mayer K.F.X."/>
            <person name="Goodstein D."/>
            <person name="Casacuberta J.M."/>
            <person name="Vandepoele K."/>
            <person name="Reski R."/>
            <person name="Cuming A.C."/>
            <person name="Tuskan G.A."/>
            <person name="Maumus F."/>
            <person name="Salse J."/>
            <person name="Schmutz J."/>
            <person name="Rensing S.A."/>
        </authorList>
    </citation>
    <scope>NUCLEOTIDE SEQUENCE [LARGE SCALE GENOMIC DNA]</scope>
    <source>
        <strain evidence="2 3">cv. Gransden 2004</strain>
    </source>
</reference>
<evidence type="ECO:0000313" key="3">
    <source>
        <dbReference type="Proteomes" id="UP000006727"/>
    </source>
</evidence>
<dbReference type="AlphaFoldDB" id="A0A2K1KQQ1"/>
<protein>
    <submittedName>
        <fullName evidence="1 2">Uncharacterized protein</fullName>
    </submittedName>
</protein>
<accession>A0A2K1KQQ1</accession>
<keyword evidence="3" id="KW-1185">Reference proteome</keyword>
<reference evidence="1 3" key="1">
    <citation type="journal article" date="2008" name="Science">
        <title>The Physcomitrella genome reveals evolutionary insights into the conquest of land by plants.</title>
        <authorList>
            <person name="Rensing S."/>
            <person name="Lang D."/>
            <person name="Zimmer A."/>
            <person name="Terry A."/>
            <person name="Salamov A."/>
            <person name="Shapiro H."/>
            <person name="Nishiyama T."/>
            <person name="Perroud P.-F."/>
            <person name="Lindquist E."/>
            <person name="Kamisugi Y."/>
            <person name="Tanahashi T."/>
            <person name="Sakakibara K."/>
            <person name="Fujita T."/>
            <person name="Oishi K."/>
            <person name="Shin-I T."/>
            <person name="Kuroki Y."/>
            <person name="Toyoda A."/>
            <person name="Suzuki Y."/>
            <person name="Hashimoto A."/>
            <person name="Yamaguchi K."/>
            <person name="Sugano A."/>
            <person name="Kohara Y."/>
            <person name="Fujiyama A."/>
            <person name="Anterola A."/>
            <person name="Aoki S."/>
            <person name="Ashton N."/>
            <person name="Barbazuk W.B."/>
            <person name="Barker E."/>
            <person name="Bennetzen J."/>
            <person name="Bezanilla M."/>
            <person name="Blankenship R."/>
            <person name="Cho S.H."/>
            <person name="Dutcher S."/>
            <person name="Estelle M."/>
            <person name="Fawcett J.A."/>
            <person name="Gundlach H."/>
            <person name="Hanada K."/>
            <person name="Heyl A."/>
            <person name="Hicks K.A."/>
            <person name="Hugh J."/>
            <person name="Lohr M."/>
            <person name="Mayer K."/>
            <person name="Melkozernov A."/>
            <person name="Murata T."/>
            <person name="Nelson D."/>
            <person name="Pils B."/>
            <person name="Prigge M."/>
            <person name="Reiss B."/>
            <person name="Renner T."/>
            <person name="Rombauts S."/>
            <person name="Rushton P."/>
            <person name="Sanderfoot A."/>
            <person name="Schween G."/>
            <person name="Shiu S.-H."/>
            <person name="Stueber K."/>
            <person name="Theodoulou F.L."/>
            <person name="Tu H."/>
            <person name="Van de Peer Y."/>
            <person name="Verrier P.J."/>
            <person name="Waters E."/>
            <person name="Wood A."/>
            <person name="Yang L."/>
            <person name="Cove D."/>
            <person name="Cuming A."/>
            <person name="Hasebe M."/>
            <person name="Lucas S."/>
            <person name="Mishler D.B."/>
            <person name="Reski R."/>
            <person name="Grigoriev I."/>
            <person name="Quatrano R.S."/>
            <person name="Boore J.L."/>
        </authorList>
    </citation>
    <scope>NUCLEOTIDE SEQUENCE [LARGE SCALE GENOMIC DNA]</scope>
    <source>
        <strain evidence="2 3">cv. Gransden 2004</strain>
    </source>
</reference>
<dbReference type="Gramene" id="Pp3c4_31990V3.1">
    <property type="protein sequence ID" value="PAC:32920975.CDS.1"/>
    <property type="gene ID" value="Pp3c4_31990"/>
</dbReference>
<evidence type="ECO:0000313" key="2">
    <source>
        <dbReference type="EnsemblPlants" id="PAC:32920975.CDS.1"/>
    </source>
</evidence>
<proteinExistence type="predicted"/>
<dbReference type="InParanoid" id="A0A2K1KQQ1"/>
<dbReference type="InterPro" id="IPR016064">
    <property type="entry name" value="NAD/diacylglycerol_kinase_sf"/>
</dbReference>
<gene>
    <name evidence="1" type="ORF">PHYPA_007011</name>
</gene>